<sequence>MSSQQIKSQRENAVIYHGEELCRQKFYELLDNFSLPRGVLPVDMVEFGYNQSTGFIWLKQENKKVHKFPLINKTAYYDTEVTAFIEKGRLRSITGVKGKEFCAWFRLGNMHIKDPSSGKIEVAIIGGLGTTYPISAFELQDDKDDDQKKRNQDDKKKRNGDDKNINEDDKDEDQKNRSENDEDDCQKIRNKDDKDDGQKNRN</sequence>
<feature type="compositionally biased region" description="Basic and acidic residues" evidence="1">
    <location>
        <begin position="145"/>
        <end position="202"/>
    </location>
</feature>
<accession>A0A2C9U6K2</accession>
<evidence type="ECO:0008006" key="4">
    <source>
        <dbReference type="Google" id="ProtNLM"/>
    </source>
</evidence>
<dbReference type="PANTHER" id="PTHR31676">
    <property type="entry name" value="T31J12.3 PROTEIN-RELATED"/>
    <property type="match status" value="1"/>
</dbReference>
<organism evidence="2 3">
    <name type="scientific">Manihot esculenta</name>
    <name type="common">Cassava</name>
    <name type="synonym">Jatropha manihot</name>
    <dbReference type="NCBI Taxonomy" id="3983"/>
    <lineage>
        <taxon>Eukaryota</taxon>
        <taxon>Viridiplantae</taxon>
        <taxon>Streptophyta</taxon>
        <taxon>Embryophyta</taxon>
        <taxon>Tracheophyta</taxon>
        <taxon>Spermatophyta</taxon>
        <taxon>Magnoliopsida</taxon>
        <taxon>eudicotyledons</taxon>
        <taxon>Gunneridae</taxon>
        <taxon>Pentapetalae</taxon>
        <taxon>rosids</taxon>
        <taxon>fabids</taxon>
        <taxon>Malpighiales</taxon>
        <taxon>Euphorbiaceae</taxon>
        <taxon>Crotonoideae</taxon>
        <taxon>Manihoteae</taxon>
        <taxon>Manihot</taxon>
    </lineage>
</organism>
<dbReference type="Gramene" id="Manes.17G069100.1.v8.1">
    <property type="protein sequence ID" value="Manes.17G069100.1.v8.1.CDS.1"/>
    <property type="gene ID" value="Manes.17G069100.v8.1"/>
</dbReference>
<dbReference type="Proteomes" id="UP000091857">
    <property type="component" value="Chromosome 17"/>
</dbReference>
<dbReference type="Gene3D" id="2.30.240.10">
    <property type="entry name" value="At5g01610-like"/>
    <property type="match status" value="1"/>
</dbReference>
<dbReference type="SUPFAM" id="SSF141562">
    <property type="entry name" value="At5g01610-like"/>
    <property type="match status" value="1"/>
</dbReference>
<protein>
    <recommendedName>
        <fullName evidence="4">DUF538 family protein</fullName>
    </recommendedName>
</protein>
<keyword evidence="3" id="KW-1185">Reference proteome</keyword>
<dbReference type="AlphaFoldDB" id="A0A2C9U6K2"/>
<dbReference type="STRING" id="3983.A0A2C9U6K2"/>
<evidence type="ECO:0000256" key="1">
    <source>
        <dbReference type="SAM" id="MobiDB-lite"/>
    </source>
</evidence>
<dbReference type="InterPro" id="IPR007493">
    <property type="entry name" value="DUF538"/>
</dbReference>
<dbReference type="Pfam" id="PF04398">
    <property type="entry name" value="DUF538"/>
    <property type="match status" value="1"/>
</dbReference>
<proteinExistence type="predicted"/>
<name>A0A2C9U6K2_MANES</name>
<dbReference type="EMBL" id="CM004403">
    <property type="protein sequence ID" value="OAY25125.1"/>
    <property type="molecule type" value="Genomic_DNA"/>
</dbReference>
<dbReference type="OMA" id="KTTWFIW"/>
<reference evidence="3" key="1">
    <citation type="journal article" date="2016" name="Nat. Biotechnol.">
        <title>Sequencing wild and cultivated cassava and related species reveals extensive interspecific hybridization and genetic diversity.</title>
        <authorList>
            <person name="Bredeson J.V."/>
            <person name="Lyons J.B."/>
            <person name="Prochnik S.E."/>
            <person name="Wu G.A."/>
            <person name="Ha C.M."/>
            <person name="Edsinger-Gonzales E."/>
            <person name="Grimwood J."/>
            <person name="Schmutz J."/>
            <person name="Rabbi I.Y."/>
            <person name="Egesi C."/>
            <person name="Nauluvula P."/>
            <person name="Lebot V."/>
            <person name="Ndunguru J."/>
            <person name="Mkamilo G."/>
            <person name="Bart R.S."/>
            <person name="Setter T.L."/>
            <person name="Gleadow R.M."/>
            <person name="Kulakow P."/>
            <person name="Ferguson M.E."/>
            <person name="Rounsley S."/>
            <person name="Rokhsar D.S."/>
        </authorList>
    </citation>
    <scope>NUCLEOTIDE SEQUENCE [LARGE SCALE GENOMIC DNA]</scope>
    <source>
        <strain evidence="3">cv. AM560-2</strain>
    </source>
</reference>
<comment type="caution">
    <text evidence="2">The sequence shown here is derived from an EMBL/GenBank/DDBJ whole genome shotgun (WGS) entry which is preliminary data.</text>
</comment>
<gene>
    <name evidence="2" type="ORF">MANES_17G069100v8</name>
</gene>
<dbReference type="OrthoDB" id="1885001at2759"/>
<feature type="region of interest" description="Disordered" evidence="1">
    <location>
        <begin position="139"/>
        <end position="202"/>
    </location>
</feature>
<evidence type="ECO:0000313" key="2">
    <source>
        <dbReference type="EMBL" id="OAY25125.1"/>
    </source>
</evidence>
<evidence type="ECO:0000313" key="3">
    <source>
        <dbReference type="Proteomes" id="UP000091857"/>
    </source>
</evidence>
<dbReference type="InterPro" id="IPR036758">
    <property type="entry name" value="At5g01610-like"/>
</dbReference>
<dbReference type="PANTHER" id="PTHR31676:SF193">
    <property type="entry name" value="DUF538 FAMILY PROTEIN"/>
    <property type="match status" value="1"/>
</dbReference>